<feature type="binding site" evidence="8">
    <location>
        <position position="253"/>
    </location>
    <ligand>
        <name>Mn(2+)</name>
        <dbReference type="ChEBI" id="CHEBI:29035"/>
        <label>2</label>
    </ligand>
</feature>
<dbReference type="RefSeq" id="WP_189570996.1">
    <property type="nucleotide sequence ID" value="NZ_BMXU01000001.1"/>
</dbReference>
<feature type="binding site" evidence="8">
    <location>
        <position position="271"/>
    </location>
    <ligand>
        <name>Mn(2+)</name>
        <dbReference type="ChEBI" id="CHEBI:29035"/>
        <label>2</label>
    </ligand>
</feature>
<evidence type="ECO:0000256" key="6">
    <source>
        <dbReference type="ARBA" id="ARBA00022801"/>
    </source>
</evidence>
<dbReference type="CDD" id="cd00433">
    <property type="entry name" value="Peptidase_M17"/>
    <property type="match status" value="1"/>
</dbReference>
<feature type="binding site" evidence="8">
    <location>
        <position position="253"/>
    </location>
    <ligand>
        <name>Mn(2+)</name>
        <dbReference type="ChEBI" id="CHEBI:29035"/>
        <label>1</label>
    </ligand>
</feature>
<evidence type="ECO:0000256" key="5">
    <source>
        <dbReference type="ARBA" id="ARBA00022670"/>
    </source>
</evidence>
<gene>
    <name evidence="8" type="primary">pepA</name>
    <name evidence="10" type="ORF">ACFONP_07650</name>
</gene>
<comment type="catalytic activity">
    <reaction evidence="2 8">
        <text>Release of an N-terminal amino acid, preferentially leucine, but not glutamic or aspartic acids.</text>
        <dbReference type="EC" id="3.4.11.10"/>
    </reaction>
</comment>
<evidence type="ECO:0000256" key="7">
    <source>
        <dbReference type="ARBA" id="ARBA00023211"/>
    </source>
</evidence>
<comment type="catalytic activity">
    <reaction evidence="1 8">
        <text>Release of an N-terminal amino acid, Xaa-|-Yaa-, in which Xaa is preferably Leu, but may be other amino acids including Pro although not Arg or Lys, and Yaa may be Pro. Amino acid amides and methyl esters are also readily hydrolyzed, but rates on arylamides are exceedingly low.</text>
        <dbReference type="EC" id="3.4.11.1"/>
    </reaction>
</comment>
<feature type="binding site" evidence="8">
    <location>
        <position position="330"/>
    </location>
    <ligand>
        <name>Mn(2+)</name>
        <dbReference type="ChEBI" id="CHEBI:29035"/>
        <label>1</label>
    </ligand>
</feature>
<dbReference type="HAMAP" id="MF_00181">
    <property type="entry name" value="Cytosol_peptidase_M17"/>
    <property type="match status" value="1"/>
</dbReference>
<dbReference type="NCBIfam" id="NF002074">
    <property type="entry name" value="PRK00913.1-4"/>
    <property type="match status" value="1"/>
</dbReference>
<evidence type="ECO:0000313" key="10">
    <source>
        <dbReference type="EMBL" id="MFC3302605.1"/>
    </source>
</evidence>
<comment type="caution">
    <text evidence="10">The sequence shown here is derived from an EMBL/GenBank/DDBJ whole genome shotgun (WGS) entry which is preliminary data.</text>
</comment>
<dbReference type="Proteomes" id="UP001595607">
    <property type="component" value="Unassembled WGS sequence"/>
</dbReference>
<dbReference type="InterPro" id="IPR000819">
    <property type="entry name" value="Peptidase_M17_C"/>
</dbReference>
<comment type="cofactor">
    <cofactor evidence="8">
        <name>Mn(2+)</name>
        <dbReference type="ChEBI" id="CHEBI:29035"/>
    </cofactor>
    <text evidence="8">Binds 2 manganese ions per subunit.</text>
</comment>
<dbReference type="PRINTS" id="PR00481">
    <property type="entry name" value="LAMNOPPTDASE"/>
</dbReference>
<dbReference type="NCBIfam" id="NF002077">
    <property type="entry name" value="PRK00913.2-4"/>
    <property type="match status" value="1"/>
</dbReference>
<evidence type="ECO:0000256" key="1">
    <source>
        <dbReference type="ARBA" id="ARBA00000135"/>
    </source>
</evidence>
<feature type="binding site" evidence="8">
    <location>
        <position position="332"/>
    </location>
    <ligand>
        <name>Mn(2+)</name>
        <dbReference type="ChEBI" id="CHEBI:29035"/>
        <label>2</label>
    </ligand>
</feature>
<dbReference type="Pfam" id="PF00883">
    <property type="entry name" value="Peptidase_M17"/>
    <property type="match status" value="1"/>
</dbReference>
<keyword evidence="11" id="KW-1185">Reference proteome</keyword>
<dbReference type="SUPFAM" id="SSF53187">
    <property type="entry name" value="Zn-dependent exopeptidases"/>
    <property type="match status" value="1"/>
</dbReference>
<keyword evidence="8" id="KW-0963">Cytoplasm</keyword>
<dbReference type="InterPro" id="IPR008283">
    <property type="entry name" value="Peptidase_M17_N"/>
</dbReference>
<evidence type="ECO:0000256" key="8">
    <source>
        <dbReference type="HAMAP-Rule" id="MF_00181"/>
    </source>
</evidence>
<dbReference type="EMBL" id="JBHRVA010000002">
    <property type="protein sequence ID" value="MFC3302605.1"/>
    <property type="molecule type" value="Genomic_DNA"/>
</dbReference>
<feature type="domain" description="Cytosol aminopeptidase" evidence="9">
    <location>
        <begin position="328"/>
        <end position="335"/>
    </location>
</feature>
<dbReference type="GO" id="GO:0004177">
    <property type="term" value="F:aminopeptidase activity"/>
    <property type="evidence" value="ECO:0007669"/>
    <property type="project" value="UniProtKB-KW"/>
</dbReference>
<comment type="similarity">
    <text evidence="3 8">Belongs to the peptidase M17 family.</text>
</comment>
<dbReference type="EC" id="3.4.11.10" evidence="8"/>
<feature type="binding site" evidence="8">
    <location>
        <position position="248"/>
    </location>
    <ligand>
        <name>Mn(2+)</name>
        <dbReference type="ChEBI" id="CHEBI:29035"/>
        <label>2</label>
    </ligand>
</feature>
<dbReference type="InterPro" id="IPR011356">
    <property type="entry name" value="Leucine_aapep/pepB"/>
</dbReference>
<dbReference type="NCBIfam" id="NF002075">
    <property type="entry name" value="PRK00913.2-2"/>
    <property type="match status" value="1"/>
</dbReference>
<protein>
    <recommendedName>
        <fullName evidence="8">Probable cytosol aminopeptidase</fullName>
        <ecNumber evidence="8">3.4.11.1</ecNumber>
    </recommendedName>
    <alternativeName>
        <fullName evidence="8">Leucine aminopeptidase</fullName>
        <shortName evidence="8">LAP</shortName>
        <ecNumber evidence="8">3.4.11.10</ecNumber>
    </alternativeName>
    <alternativeName>
        <fullName evidence="8">Leucyl aminopeptidase</fullName>
    </alternativeName>
</protein>
<dbReference type="EC" id="3.4.11.1" evidence="8"/>
<evidence type="ECO:0000256" key="3">
    <source>
        <dbReference type="ARBA" id="ARBA00009528"/>
    </source>
</evidence>
<name>A0ABV7MB18_9PROT</name>
<dbReference type="PANTHER" id="PTHR11963">
    <property type="entry name" value="LEUCINE AMINOPEPTIDASE-RELATED"/>
    <property type="match status" value="1"/>
</dbReference>
<organism evidence="10 11">
    <name type="scientific">Parvularcula lutaonensis</name>
    <dbReference type="NCBI Taxonomy" id="491923"/>
    <lineage>
        <taxon>Bacteria</taxon>
        <taxon>Pseudomonadati</taxon>
        <taxon>Pseudomonadota</taxon>
        <taxon>Alphaproteobacteria</taxon>
        <taxon>Parvularculales</taxon>
        <taxon>Parvularculaceae</taxon>
        <taxon>Parvularcula</taxon>
    </lineage>
</organism>
<dbReference type="PANTHER" id="PTHR11963:SF23">
    <property type="entry name" value="CYTOSOL AMINOPEPTIDASE"/>
    <property type="match status" value="1"/>
</dbReference>
<keyword evidence="7 8" id="KW-0464">Manganese</keyword>
<reference evidence="11" key="1">
    <citation type="journal article" date="2019" name="Int. J. Syst. Evol. Microbiol.">
        <title>The Global Catalogue of Microorganisms (GCM) 10K type strain sequencing project: providing services to taxonomists for standard genome sequencing and annotation.</title>
        <authorList>
            <consortium name="The Broad Institute Genomics Platform"/>
            <consortium name="The Broad Institute Genome Sequencing Center for Infectious Disease"/>
            <person name="Wu L."/>
            <person name="Ma J."/>
        </authorList>
    </citation>
    <scope>NUCLEOTIDE SEQUENCE [LARGE SCALE GENOMIC DNA]</scope>
    <source>
        <strain evidence="11">KCTC 22245</strain>
    </source>
</reference>
<comment type="subcellular location">
    <subcellularLocation>
        <location evidence="8">Cytoplasm</location>
    </subcellularLocation>
</comment>
<proteinExistence type="inferred from homology"/>
<dbReference type="Gene3D" id="3.40.630.10">
    <property type="entry name" value="Zn peptidases"/>
    <property type="match status" value="1"/>
</dbReference>
<sequence>MELNFTNQVPESGMIYVPVAKDGEIVLPGTLKGAEAEVKRAAKASDFSGKPGQSVTVAGPEKLPNATIVLLGAGEINADDALAMQKLGGKASAPSVKKARSIAIVAPPGAAAQVAYGAALRAYTFTKYMKKAEADELPKLEKITIITDDKAAAEDYAPLGAVLEGVNLARDLVSEPPNILYPESYALRCKEELEGLGVDVDILGEKELRKLGMHMMLGVGQGSVRESQLVVMRWNGGGLEKPVAFVGKGVTFDTGGISLKPGANMDEMKMDMGGSAAVVGAIRALAGRKAKVNAVGLIGLVENMPDGNAQRPGDIVDTMSGQTVEILNTDAEGRLVLGDVLTYTQEKIKPQAIVDLATLTGAIIIALAYEYGGMFTEDDQLAEALSKAGKETGDELWRMPLGDAHREMIKSDVADMKNIGGRDGGSSSAAAFLSRFVEKGTPWAHLDIAGTAWIKKDTDTNPKGATGFGVRLLDQWVRQYEK</sequence>
<evidence type="ECO:0000256" key="4">
    <source>
        <dbReference type="ARBA" id="ARBA00022438"/>
    </source>
</evidence>
<feature type="binding site" evidence="8">
    <location>
        <position position="332"/>
    </location>
    <ligand>
        <name>Mn(2+)</name>
        <dbReference type="ChEBI" id="CHEBI:29035"/>
        <label>1</label>
    </ligand>
</feature>
<feature type="active site" evidence="8">
    <location>
        <position position="334"/>
    </location>
</feature>
<dbReference type="InterPro" id="IPR043472">
    <property type="entry name" value="Macro_dom-like"/>
</dbReference>
<evidence type="ECO:0000259" key="9">
    <source>
        <dbReference type="PROSITE" id="PS00631"/>
    </source>
</evidence>
<accession>A0ABV7MB18</accession>
<evidence type="ECO:0000313" key="11">
    <source>
        <dbReference type="Proteomes" id="UP001595607"/>
    </source>
</evidence>
<evidence type="ECO:0000256" key="2">
    <source>
        <dbReference type="ARBA" id="ARBA00000967"/>
    </source>
</evidence>
<keyword evidence="4 8" id="KW-0031">Aminopeptidase</keyword>
<dbReference type="Pfam" id="PF02789">
    <property type="entry name" value="Peptidase_M17_N"/>
    <property type="match status" value="1"/>
</dbReference>
<dbReference type="Gene3D" id="3.40.220.10">
    <property type="entry name" value="Leucine Aminopeptidase, subunit E, domain 1"/>
    <property type="match status" value="1"/>
</dbReference>
<dbReference type="InterPro" id="IPR023042">
    <property type="entry name" value="Peptidase_M17_leu_NH2_pept"/>
</dbReference>
<feature type="active site" evidence="8">
    <location>
        <position position="260"/>
    </location>
</feature>
<dbReference type="NCBIfam" id="NF002073">
    <property type="entry name" value="PRK00913.1-2"/>
    <property type="match status" value="1"/>
</dbReference>
<keyword evidence="8" id="KW-0479">Metal-binding</keyword>
<dbReference type="PROSITE" id="PS00631">
    <property type="entry name" value="CYTOSOL_AP"/>
    <property type="match status" value="1"/>
</dbReference>
<comment type="function">
    <text evidence="8">Presumably involved in the processing and regular turnover of intracellular proteins. Catalyzes the removal of unsubstituted N-terminal amino acids from various peptides.</text>
</comment>
<keyword evidence="6 8" id="KW-0378">Hydrolase</keyword>
<dbReference type="SUPFAM" id="SSF52949">
    <property type="entry name" value="Macro domain-like"/>
    <property type="match status" value="1"/>
</dbReference>
<keyword evidence="5 8" id="KW-0645">Protease</keyword>